<proteinExistence type="predicted"/>
<dbReference type="STRING" id="8078.ENSFHEP00000004804"/>
<dbReference type="PANTHER" id="PTHR44566:SF1">
    <property type="entry name" value="WD REPEAT-CONTAINING PROTEIN 25"/>
    <property type="match status" value="1"/>
</dbReference>
<evidence type="ECO:0000259" key="3">
    <source>
        <dbReference type="Pfam" id="PF12894"/>
    </source>
</evidence>
<name>A0A3Q2NZ12_FUNHE</name>
<dbReference type="PROSITE" id="PS50082">
    <property type="entry name" value="WD_REPEATS_2"/>
    <property type="match status" value="2"/>
</dbReference>
<organism evidence="4 5">
    <name type="scientific">Fundulus heteroclitus</name>
    <name type="common">Killifish</name>
    <name type="synonym">Mummichog</name>
    <dbReference type="NCBI Taxonomy" id="8078"/>
    <lineage>
        <taxon>Eukaryota</taxon>
        <taxon>Metazoa</taxon>
        <taxon>Chordata</taxon>
        <taxon>Craniata</taxon>
        <taxon>Vertebrata</taxon>
        <taxon>Euteleostomi</taxon>
        <taxon>Actinopterygii</taxon>
        <taxon>Neopterygii</taxon>
        <taxon>Teleostei</taxon>
        <taxon>Neoteleostei</taxon>
        <taxon>Acanthomorphata</taxon>
        <taxon>Ovalentaria</taxon>
        <taxon>Atherinomorphae</taxon>
        <taxon>Cyprinodontiformes</taxon>
        <taxon>Fundulidae</taxon>
        <taxon>Fundulus</taxon>
    </lineage>
</organism>
<dbReference type="PROSITE" id="PS50294">
    <property type="entry name" value="WD_REPEATS_REGION"/>
    <property type="match status" value="1"/>
</dbReference>
<reference evidence="4" key="1">
    <citation type="submission" date="2025-08" db="UniProtKB">
        <authorList>
            <consortium name="Ensembl"/>
        </authorList>
    </citation>
    <scope>IDENTIFICATION</scope>
</reference>
<evidence type="ECO:0000313" key="5">
    <source>
        <dbReference type="Proteomes" id="UP000265000"/>
    </source>
</evidence>
<dbReference type="InterPro" id="IPR024977">
    <property type="entry name" value="Apc4-like_WD40_dom"/>
</dbReference>
<protein>
    <submittedName>
        <fullName evidence="4">WD repeat domain 25</fullName>
    </submittedName>
</protein>
<dbReference type="CTD" id="79446"/>
<sequence length="488" mass="53337">MKMSSLVAYDNSESEDDSCAQKEEGAPAPSHTDPAGCSNSDLRPRPADSVSDQSVTEQSGSTLHFYPKLQNWDGGYCSGQKDKHFKDSCAKPRRAGPLQAPLCVPDASNPAKRVSASASGVRPYVPKRQRQARSEETEDPANPPEQVLGDLTRKSSVLSDGSLRVKACLGEKPKAAGIPRKLLMSLEGHQGPVNTVQWCPVPHVSHLLLSASMDKTFKVWDGAESGRCLRLYTCHSGAVRDASWTPCGQQLLTGSFDNTAAITDVETGQQTVKVDNQFKVMCAVPHPNSPDVFLCGGYSSVVKAWDSRCCKVVKAYKAAIQQTLDILFLRGGKDFITSSDCVSRDSADRTLIAWDYQTTAKVSNQLYHERYTCPSLALHPQEESFVAQTNGNYMALFSSQRPYRMNKRRRFDGHKVEGYAVQCDFSPDGAILASGSSTGSAHFYDYQSGRVLHSVQAHSQPCLRVSQHPVLPATAATCDWAGEIKIWH</sequence>
<feature type="domain" description="Anaphase-promoting complex subunit 4-like WD40" evidence="3">
    <location>
        <begin position="403"/>
        <end position="461"/>
    </location>
</feature>
<accession>A0A3Q2NZ12</accession>
<dbReference type="Ensembl" id="ENSFHET00000008220.1">
    <property type="protein sequence ID" value="ENSFHEP00000004804.1"/>
    <property type="gene ID" value="ENSFHEG00000005721.1"/>
</dbReference>
<dbReference type="InterPro" id="IPR015943">
    <property type="entry name" value="WD40/YVTN_repeat-like_dom_sf"/>
</dbReference>
<feature type="region of interest" description="Disordered" evidence="2">
    <location>
        <begin position="99"/>
        <end position="153"/>
    </location>
</feature>
<reference evidence="4" key="2">
    <citation type="submission" date="2025-09" db="UniProtKB">
        <authorList>
            <consortium name="Ensembl"/>
        </authorList>
    </citation>
    <scope>IDENTIFICATION</scope>
</reference>
<evidence type="ECO:0000256" key="1">
    <source>
        <dbReference type="PROSITE-ProRule" id="PRU00221"/>
    </source>
</evidence>
<dbReference type="InterPro" id="IPR053053">
    <property type="entry name" value="WD_repeat_protein"/>
</dbReference>
<dbReference type="SUPFAM" id="SSF50978">
    <property type="entry name" value="WD40 repeat-like"/>
    <property type="match status" value="1"/>
</dbReference>
<dbReference type="Proteomes" id="UP000265000">
    <property type="component" value="Unplaced"/>
</dbReference>
<dbReference type="AlphaFoldDB" id="A0A3Q2NZ12"/>
<dbReference type="PANTHER" id="PTHR44566">
    <property type="entry name" value="TRANSDUCIN/WD40 REPEAT-LIKE SUPERFAMILY PROTEIN"/>
    <property type="match status" value="1"/>
</dbReference>
<keyword evidence="1" id="KW-0853">WD repeat</keyword>
<dbReference type="SMART" id="SM00320">
    <property type="entry name" value="WD40"/>
    <property type="match status" value="5"/>
</dbReference>
<feature type="repeat" description="WD" evidence="1">
    <location>
        <begin position="186"/>
        <end position="221"/>
    </location>
</feature>
<keyword evidence="5" id="KW-1185">Reference proteome</keyword>
<feature type="compositionally biased region" description="Polar residues" evidence="2">
    <location>
        <begin position="50"/>
        <end position="62"/>
    </location>
</feature>
<dbReference type="Pfam" id="PF00400">
    <property type="entry name" value="WD40"/>
    <property type="match status" value="2"/>
</dbReference>
<evidence type="ECO:0000256" key="2">
    <source>
        <dbReference type="SAM" id="MobiDB-lite"/>
    </source>
</evidence>
<dbReference type="InterPro" id="IPR001680">
    <property type="entry name" value="WD40_rpt"/>
</dbReference>
<dbReference type="OrthoDB" id="256303at2759"/>
<feature type="repeat" description="WD" evidence="1">
    <location>
        <begin position="232"/>
        <end position="273"/>
    </location>
</feature>
<dbReference type="GeneTree" id="ENSGT00530000063583"/>
<dbReference type="Gene3D" id="2.130.10.10">
    <property type="entry name" value="YVTN repeat-like/Quinoprotein amine dehydrogenase"/>
    <property type="match status" value="1"/>
</dbReference>
<dbReference type="Pfam" id="PF12894">
    <property type="entry name" value="ANAPC4_WD40"/>
    <property type="match status" value="1"/>
</dbReference>
<feature type="region of interest" description="Disordered" evidence="2">
    <location>
        <begin position="1"/>
        <end position="67"/>
    </location>
</feature>
<dbReference type="GeneID" id="105917210"/>
<evidence type="ECO:0000313" key="4">
    <source>
        <dbReference type="Ensembl" id="ENSFHEP00000004804.1"/>
    </source>
</evidence>
<dbReference type="InterPro" id="IPR036322">
    <property type="entry name" value="WD40_repeat_dom_sf"/>
</dbReference>